<dbReference type="InterPro" id="IPR028879">
    <property type="entry name" value="NDOR1"/>
</dbReference>
<dbReference type="FunFam" id="3.40.50.80:FF:000030">
    <property type="entry name" value="NADPH-dependent diflavin oxidoreductase 1"/>
    <property type="match status" value="1"/>
</dbReference>
<dbReference type="GO" id="GO:0016226">
    <property type="term" value="P:iron-sulfur cluster assembly"/>
    <property type="evidence" value="ECO:0007669"/>
    <property type="project" value="UniProtKB-UniRule"/>
</dbReference>
<feature type="binding site" evidence="9">
    <location>
        <position position="134"/>
    </location>
    <ligand>
        <name>FMN</name>
        <dbReference type="ChEBI" id="CHEBI:58210"/>
    </ligand>
</feature>
<evidence type="ECO:0000256" key="1">
    <source>
        <dbReference type="ARBA" id="ARBA00001917"/>
    </source>
</evidence>
<dbReference type="PROSITE" id="PS50902">
    <property type="entry name" value="FLAVODOXIN_LIKE"/>
    <property type="match status" value="1"/>
</dbReference>
<dbReference type="EMBL" id="KZ303844">
    <property type="protein sequence ID" value="PHZ15479.1"/>
    <property type="molecule type" value="Genomic_DNA"/>
</dbReference>
<dbReference type="Gene3D" id="3.40.50.80">
    <property type="entry name" value="Nucleotide-binding domain of ferredoxin-NADP reductase (FNR) module"/>
    <property type="match status" value="1"/>
</dbReference>
<dbReference type="GO" id="GO:0010181">
    <property type="term" value="F:FMN binding"/>
    <property type="evidence" value="ECO:0007669"/>
    <property type="project" value="UniProtKB-UniRule"/>
</dbReference>
<dbReference type="GO" id="GO:0005739">
    <property type="term" value="C:mitochondrion"/>
    <property type="evidence" value="ECO:0007669"/>
    <property type="project" value="UniProtKB-SubCell"/>
</dbReference>
<keyword evidence="13" id="KW-1185">Reference proteome</keyword>
<dbReference type="AlphaFoldDB" id="A0A2G4T396"/>
<dbReference type="Gene3D" id="1.20.990.10">
    <property type="entry name" value="NADPH-cytochrome p450 Reductase, Chain A, domain 3"/>
    <property type="match status" value="1"/>
</dbReference>
<keyword evidence="4 9" id="KW-0285">Flavoprotein</keyword>
<comment type="cofactor">
    <cofactor evidence="1 9">
        <name>FMN</name>
        <dbReference type="ChEBI" id="CHEBI:58210"/>
    </cofactor>
</comment>
<dbReference type="InterPro" id="IPR017927">
    <property type="entry name" value="FAD-bd_FR_type"/>
</dbReference>
<dbReference type="GO" id="GO:0005634">
    <property type="term" value="C:nucleus"/>
    <property type="evidence" value="ECO:0007669"/>
    <property type="project" value="UniProtKB-ARBA"/>
</dbReference>
<dbReference type="InterPro" id="IPR001094">
    <property type="entry name" value="Flavdoxin-like"/>
</dbReference>
<dbReference type="GO" id="GO:0050660">
    <property type="term" value="F:flavin adenine dinucleotide binding"/>
    <property type="evidence" value="ECO:0007669"/>
    <property type="project" value="UniProtKB-UniRule"/>
</dbReference>
<feature type="domain" description="Flavodoxin-like" evidence="10">
    <location>
        <begin position="8"/>
        <end position="152"/>
    </location>
</feature>
<dbReference type="InterPro" id="IPR017938">
    <property type="entry name" value="Riboflavin_synthase-like_b-brl"/>
</dbReference>
<dbReference type="FunFam" id="3.40.50.360:FF:000015">
    <property type="entry name" value="NADPH-dependent diflavin oxidoreductase 1"/>
    <property type="match status" value="1"/>
</dbReference>
<dbReference type="Pfam" id="PF00258">
    <property type="entry name" value="Flavodoxin_1"/>
    <property type="match status" value="1"/>
</dbReference>
<dbReference type="PRINTS" id="PR00369">
    <property type="entry name" value="FLAVODOXIN"/>
</dbReference>
<keyword evidence="7 9" id="KW-0521">NADP</keyword>
<evidence type="ECO:0000256" key="9">
    <source>
        <dbReference type="HAMAP-Rule" id="MF_03178"/>
    </source>
</evidence>
<sequence>MENESRSIVILYGSETGSSQDLAENLARQAKRRHFKTRVYAMDDYDRSQLVEEKLVVFICSTAGQGDEPANMKSFWRFLLRKNLPNDILSDIDCAVVGLGDSSYRNFNYPSKKLYKRLLQLGANMLLERCDCDDQHYLGIDGAFIPWTVQFWKLLSSDATIPVRQQQQQQQGIDMKVIQNTRITAPDHFQDVRHIELASDQLAYQPGDIAVIMPQNLREEVDMFLGLMGWSEYADQMIRITPNEEAVLSWPEQLKFRDLFIHHLDIFGVPRRSFFEMLAYFTKDENLKERLREFSSPEGQEDMWNYSLRPRRTITEVLFDFQPLEIPLDYILDVFPQLKPRSFSIASSVRMHPGRMELCVAIVKYKTNLKRIRRGVMTKWLATLAPGDIIPGVVIMKGTMSLPPADTPLIAIGPGTGVAPMRSFIEERVAIGTKQNVLFFGCRYHDKDFYYQDQWNTYQDKGQLVLYTAFSRDQRGKVYVQDRILEQSSFLWDLINQQGAKVVISGSTGKMPDQVAYAFKQIFMKEGGLSAQESEAYFSLLVKRGQYQEECWS</sequence>
<dbReference type="Gene3D" id="2.40.30.10">
    <property type="entry name" value="Translation factors"/>
    <property type="match status" value="1"/>
</dbReference>
<keyword evidence="9" id="KW-0496">Mitochondrion</keyword>
<evidence type="ECO:0000256" key="8">
    <source>
        <dbReference type="ARBA" id="ARBA00023002"/>
    </source>
</evidence>
<dbReference type="GO" id="GO:0016651">
    <property type="term" value="F:oxidoreductase activity, acting on NAD(P)H"/>
    <property type="evidence" value="ECO:0007669"/>
    <property type="project" value="UniProtKB-UniRule"/>
</dbReference>
<feature type="binding site" evidence="9">
    <location>
        <begin position="341"/>
        <end position="344"/>
    </location>
    <ligand>
        <name>FAD</name>
        <dbReference type="ChEBI" id="CHEBI:57692"/>
    </ligand>
</feature>
<comment type="caution">
    <text evidence="9">Lacks conserved residue(s) required for the propagation of feature annotation.</text>
</comment>
<evidence type="ECO:0000256" key="3">
    <source>
        <dbReference type="ARBA" id="ARBA00022490"/>
    </source>
</evidence>
<feature type="binding site" evidence="9">
    <location>
        <begin position="477"/>
        <end position="481"/>
    </location>
    <ligand>
        <name>NADP(+)</name>
        <dbReference type="ChEBI" id="CHEBI:58349"/>
    </ligand>
</feature>
<proteinExistence type="inferred from homology"/>
<dbReference type="SUPFAM" id="SSF52343">
    <property type="entry name" value="Ferredoxin reductase-like, C-terminal NADP-linked domain"/>
    <property type="match status" value="1"/>
</dbReference>
<reference evidence="12 13" key="1">
    <citation type="journal article" date="2016" name="Proc. Natl. Acad. Sci. U.S.A.">
        <title>Lipid metabolic changes in an early divergent fungus govern the establishment of a mutualistic symbiosis with endobacteria.</title>
        <authorList>
            <person name="Lastovetsky O.A."/>
            <person name="Gaspar M.L."/>
            <person name="Mondo S.J."/>
            <person name="LaButti K.M."/>
            <person name="Sandor L."/>
            <person name="Grigoriev I.V."/>
            <person name="Henry S.A."/>
            <person name="Pawlowska T.E."/>
        </authorList>
    </citation>
    <scope>NUCLEOTIDE SEQUENCE [LARGE SCALE GENOMIC DNA]</scope>
    <source>
        <strain evidence="12 13">ATCC 52813</strain>
    </source>
</reference>
<dbReference type="InterPro" id="IPR001433">
    <property type="entry name" value="OxRdtase_FAD/NAD-bd"/>
</dbReference>
<protein>
    <recommendedName>
        <fullName evidence="9">NADPH-dependent diflavin oxidoreductase 1</fullName>
        <ecNumber evidence="9">1.18.1.-</ecNumber>
    </recommendedName>
    <alternativeName>
        <fullName evidence="9">NADPH-dependent FMN and FAD-containing oxidoreductase</fullName>
    </alternativeName>
</protein>
<keyword evidence="8 9" id="KW-0560">Oxidoreductase</keyword>
<evidence type="ECO:0000259" key="10">
    <source>
        <dbReference type="PROSITE" id="PS50902"/>
    </source>
</evidence>
<comment type="similarity">
    <text evidence="9">In the C-terminal section; belongs to the flavoprotein pyridine nucleotide cytochrome reductase family.</text>
</comment>
<dbReference type="InterPro" id="IPR008254">
    <property type="entry name" value="Flavodoxin/NO_synth"/>
</dbReference>
<comment type="cofactor">
    <cofactor evidence="2 9">
        <name>FAD</name>
        <dbReference type="ChEBI" id="CHEBI:57692"/>
    </cofactor>
</comment>
<feature type="binding site" evidence="9">
    <location>
        <position position="416"/>
    </location>
    <ligand>
        <name>NADP(+)</name>
        <dbReference type="ChEBI" id="CHEBI:58349"/>
    </ligand>
</feature>
<gene>
    <name evidence="9" type="primary">TAH18</name>
    <name evidence="12" type="ORF">RHIMIDRAFT_234826</name>
</gene>
<comment type="similarity">
    <text evidence="9">In the N-terminal section; belongs to the flavodoxin family.</text>
</comment>
<dbReference type="GO" id="GO:0160246">
    <property type="term" value="F:NADPH-iron-sulfur [2Fe-2S] protein oxidoreductase activity"/>
    <property type="evidence" value="ECO:0007669"/>
    <property type="project" value="InterPro"/>
</dbReference>
<dbReference type="HAMAP" id="MF_03178">
    <property type="entry name" value="NDOR1"/>
    <property type="match status" value="1"/>
</dbReference>
<comment type="function">
    <text evidence="9">NADPH-dependent reductase which is a central component of the cytosolic iron-sulfur (Fe-S) protein assembly (CIA) machinery. Transfers electrons from NADPH via its FAD and FMN prosthetic groups to the [2Fe-2S] cluster of DRE2, another key component of the CIA machinery. In turn, this reduced cluster provides electrons for assembly of cytosolic iron-sulfur cluster proteins. Positively controls H(2)O(2)-induced cell death.</text>
</comment>
<keyword evidence="5 9" id="KW-0288">FMN</keyword>
<feature type="binding site" evidence="9">
    <location>
        <position position="552"/>
    </location>
    <ligand>
        <name>FAD</name>
        <dbReference type="ChEBI" id="CHEBI:57692"/>
    </ligand>
</feature>
<dbReference type="InterPro" id="IPR029039">
    <property type="entry name" value="Flavoprotein-like_sf"/>
</dbReference>
<dbReference type="InterPro" id="IPR003097">
    <property type="entry name" value="CysJ-like_FAD-binding"/>
</dbReference>
<dbReference type="Gene3D" id="3.40.50.360">
    <property type="match status" value="1"/>
</dbReference>
<evidence type="ECO:0000256" key="7">
    <source>
        <dbReference type="ARBA" id="ARBA00022857"/>
    </source>
</evidence>
<feature type="binding site" evidence="9">
    <location>
        <begin position="471"/>
        <end position="472"/>
    </location>
    <ligand>
        <name>NADP(+)</name>
        <dbReference type="ChEBI" id="CHEBI:58349"/>
    </ligand>
</feature>
<dbReference type="PANTHER" id="PTHR19384:SF10">
    <property type="entry name" value="NADPH-DEPENDENT DIFLAVIN OXIDOREDUCTASE 1"/>
    <property type="match status" value="1"/>
</dbReference>
<evidence type="ECO:0000313" key="12">
    <source>
        <dbReference type="EMBL" id="PHZ15479.1"/>
    </source>
</evidence>
<comment type="subunit">
    <text evidence="9">Interacts with DRE2; as part of the cytosolic iron-sulfur (Fe-S) protein assembly (CIA) machinery.</text>
</comment>
<comment type="subcellular location">
    <subcellularLocation>
        <location evidence="9">Cytoplasm</location>
    </subcellularLocation>
    <subcellularLocation>
        <location evidence="9">Mitochondrion</location>
    </subcellularLocation>
    <text evidence="9">Relocalizes to mitochondria after H(2)O(2) exposure.</text>
</comment>
<dbReference type="PRINTS" id="PR00371">
    <property type="entry name" value="FPNCR"/>
</dbReference>
<organism evidence="12 13">
    <name type="scientific">Rhizopus microsporus ATCC 52813</name>
    <dbReference type="NCBI Taxonomy" id="1340429"/>
    <lineage>
        <taxon>Eukaryota</taxon>
        <taxon>Fungi</taxon>
        <taxon>Fungi incertae sedis</taxon>
        <taxon>Mucoromycota</taxon>
        <taxon>Mucoromycotina</taxon>
        <taxon>Mucoromycetes</taxon>
        <taxon>Mucorales</taxon>
        <taxon>Mucorineae</taxon>
        <taxon>Rhizopodaceae</taxon>
        <taxon>Rhizopus</taxon>
    </lineage>
</organism>
<dbReference type="EC" id="1.18.1.-" evidence="9"/>
<dbReference type="Pfam" id="PF00667">
    <property type="entry name" value="FAD_binding_1"/>
    <property type="match status" value="1"/>
</dbReference>
<evidence type="ECO:0000256" key="4">
    <source>
        <dbReference type="ARBA" id="ARBA00022630"/>
    </source>
</evidence>
<dbReference type="Proteomes" id="UP000242254">
    <property type="component" value="Unassembled WGS sequence"/>
</dbReference>
<feature type="domain" description="FAD-binding FR-type" evidence="11">
    <location>
        <begin position="170"/>
        <end position="403"/>
    </location>
</feature>
<keyword evidence="6 9" id="KW-0274">FAD</keyword>
<dbReference type="PANTHER" id="PTHR19384">
    <property type="entry name" value="NITRIC OXIDE SYNTHASE-RELATED"/>
    <property type="match status" value="1"/>
</dbReference>
<comment type="catalytic activity">
    <reaction evidence="9">
        <text>2 oxidized [2Fe-2S]-[protein] + NADPH = 2 reduced [2Fe-2S]-[protein] + NADP(+) + H(+)</text>
        <dbReference type="Rhea" id="RHEA:67716"/>
        <dbReference type="Rhea" id="RHEA-COMP:17327"/>
        <dbReference type="Rhea" id="RHEA-COMP:17328"/>
        <dbReference type="ChEBI" id="CHEBI:15378"/>
        <dbReference type="ChEBI" id="CHEBI:33737"/>
        <dbReference type="ChEBI" id="CHEBI:33738"/>
        <dbReference type="ChEBI" id="CHEBI:57783"/>
        <dbReference type="ChEBI" id="CHEBI:58349"/>
    </reaction>
</comment>
<dbReference type="InterPro" id="IPR001709">
    <property type="entry name" value="Flavoprot_Pyr_Nucl_cyt_Rdtase"/>
</dbReference>
<dbReference type="SUPFAM" id="SSF63380">
    <property type="entry name" value="Riboflavin synthase domain-like"/>
    <property type="match status" value="1"/>
</dbReference>
<name>A0A2G4T396_RHIZD</name>
<dbReference type="GO" id="GO:0005829">
    <property type="term" value="C:cytosol"/>
    <property type="evidence" value="ECO:0007669"/>
    <property type="project" value="TreeGrafter"/>
</dbReference>
<dbReference type="InterPro" id="IPR039261">
    <property type="entry name" value="FNR_nucleotide-bd"/>
</dbReference>
<evidence type="ECO:0000256" key="6">
    <source>
        <dbReference type="ARBA" id="ARBA00022827"/>
    </source>
</evidence>
<dbReference type="Pfam" id="PF00175">
    <property type="entry name" value="NAD_binding_1"/>
    <property type="match status" value="1"/>
</dbReference>
<dbReference type="InterPro" id="IPR023173">
    <property type="entry name" value="NADPH_Cyt_P450_Rdtase_alpha"/>
</dbReference>
<feature type="binding site" evidence="9">
    <location>
        <position position="311"/>
    </location>
    <ligand>
        <name>FAD</name>
        <dbReference type="ChEBI" id="CHEBI:57692"/>
    </ligand>
</feature>
<feature type="binding site" evidence="9">
    <location>
        <begin position="61"/>
        <end position="64"/>
    </location>
    <ligand>
        <name>FMN</name>
        <dbReference type="ChEBI" id="CHEBI:58210"/>
    </ligand>
</feature>
<evidence type="ECO:0000313" key="13">
    <source>
        <dbReference type="Proteomes" id="UP000242254"/>
    </source>
</evidence>
<dbReference type="GO" id="GO:0050661">
    <property type="term" value="F:NADP binding"/>
    <property type="evidence" value="ECO:0007669"/>
    <property type="project" value="UniProtKB-UniRule"/>
</dbReference>
<comment type="similarity">
    <text evidence="9">Belongs to the NADPH-dependent diflavin oxidoreductase NDOR1 family.</text>
</comment>
<evidence type="ECO:0000256" key="5">
    <source>
        <dbReference type="ARBA" id="ARBA00022643"/>
    </source>
</evidence>
<evidence type="ECO:0000259" key="11">
    <source>
        <dbReference type="PROSITE" id="PS51384"/>
    </source>
</evidence>
<keyword evidence="3 9" id="KW-0963">Cytoplasm</keyword>
<evidence type="ECO:0000256" key="2">
    <source>
        <dbReference type="ARBA" id="ARBA00001974"/>
    </source>
</evidence>
<accession>A0A2G4T396</accession>
<dbReference type="PROSITE" id="PS51384">
    <property type="entry name" value="FAD_FR"/>
    <property type="match status" value="1"/>
</dbReference>
<dbReference type="SUPFAM" id="SSF52218">
    <property type="entry name" value="Flavoproteins"/>
    <property type="match status" value="1"/>
</dbReference>
<dbReference type="STRING" id="1340429.A0A2G4T396"/>